<evidence type="ECO:0000313" key="2">
    <source>
        <dbReference type="Proteomes" id="UP000410492"/>
    </source>
</evidence>
<sequence length="134" mass="13690">MTNSTAAMASAYQDQAIAMAELIAGTVSMKLIALEVTAGVGRTNSLVPTTNSAYRLRNDAISYTTAPICLTNETVPASRQIFTATTVSVSRILKGATVSGIARMALTNSNAQLANRINGGATTALASTSCTAAT</sequence>
<reference evidence="1 2" key="1">
    <citation type="submission" date="2019-01" db="EMBL/GenBank/DDBJ databases">
        <authorList>
            <person name="Sayadi A."/>
        </authorList>
    </citation>
    <scope>NUCLEOTIDE SEQUENCE [LARGE SCALE GENOMIC DNA]</scope>
</reference>
<name>A0A653BXN7_CALMS</name>
<gene>
    <name evidence="1" type="ORF">CALMAC_LOCUS4534</name>
</gene>
<evidence type="ECO:0000313" key="1">
    <source>
        <dbReference type="EMBL" id="VEN40344.1"/>
    </source>
</evidence>
<keyword evidence="2" id="KW-1185">Reference proteome</keyword>
<dbReference type="Proteomes" id="UP000410492">
    <property type="component" value="Unassembled WGS sequence"/>
</dbReference>
<accession>A0A653BXN7</accession>
<protein>
    <submittedName>
        <fullName evidence="1">Uncharacterized protein</fullName>
    </submittedName>
</protein>
<organism evidence="1 2">
    <name type="scientific">Callosobruchus maculatus</name>
    <name type="common">Southern cowpea weevil</name>
    <name type="synonym">Pulse bruchid</name>
    <dbReference type="NCBI Taxonomy" id="64391"/>
    <lineage>
        <taxon>Eukaryota</taxon>
        <taxon>Metazoa</taxon>
        <taxon>Ecdysozoa</taxon>
        <taxon>Arthropoda</taxon>
        <taxon>Hexapoda</taxon>
        <taxon>Insecta</taxon>
        <taxon>Pterygota</taxon>
        <taxon>Neoptera</taxon>
        <taxon>Endopterygota</taxon>
        <taxon>Coleoptera</taxon>
        <taxon>Polyphaga</taxon>
        <taxon>Cucujiformia</taxon>
        <taxon>Chrysomeloidea</taxon>
        <taxon>Chrysomelidae</taxon>
        <taxon>Bruchinae</taxon>
        <taxon>Bruchini</taxon>
        <taxon>Callosobruchus</taxon>
    </lineage>
</organism>
<dbReference type="EMBL" id="CAACVG010006494">
    <property type="protein sequence ID" value="VEN40344.1"/>
    <property type="molecule type" value="Genomic_DNA"/>
</dbReference>
<proteinExistence type="predicted"/>
<dbReference type="AlphaFoldDB" id="A0A653BXN7"/>
<dbReference type="OrthoDB" id="10055367at2759"/>